<feature type="compositionally biased region" description="Gly residues" evidence="1">
    <location>
        <begin position="70"/>
        <end position="80"/>
    </location>
</feature>
<keyword evidence="3" id="KW-1185">Reference proteome</keyword>
<evidence type="ECO:0000313" key="3">
    <source>
        <dbReference type="Proteomes" id="UP000069272"/>
    </source>
</evidence>
<dbReference type="AlphaFoldDB" id="A0A182FKQ6"/>
<reference evidence="2" key="2">
    <citation type="submission" date="2022-08" db="UniProtKB">
        <authorList>
            <consortium name="EnsemblMetazoa"/>
        </authorList>
    </citation>
    <scope>IDENTIFICATION</scope>
    <source>
        <strain evidence="2">STECLA/ALBI9_A</strain>
    </source>
</reference>
<organism evidence="2 3">
    <name type="scientific">Anopheles albimanus</name>
    <name type="common">New world malaria mosquito</name>
    <dbReference type="NCBI Taxonomy" id="7167"/>
    <lineage>
        <taxon>Eukaryota</taxon>
        <taxon>Metazoa</taxon>
        <taxon>Ecdysozoa</taxon>
        <taxon>Arthropoda</taxon>
        <taxon>Hexapoda</taxon>
        <taxon>Insecta</taxon>
        <taxon>Pterygota</taxon>
        <taxon>Neoptera</taxon>
        <taxon>Endopterygota</taxon>
        <taxon>Diptera</taxon>
        <taxon>Nematocera</taxon>
        <taxon>Culicoidea</taxon>
        <taxon>Culicidae</taxon>
        <taxon>Anophelinae</taxon>
        <taxon>Anopheles</taxon>
    </lineage>
</organism>
<evidence type="ECO:0000256" key="1">
    <source>
        <dbReference type="SAM" id="MobiDB-lite"/>
    </source>
</evidence>
<dbReference type="VEuPathDB" id="VectorBase:AALB20_032871"/>
<feature type="region of interest" description="Disordered" evidence="1">
    <location>
        <begin position="129"/>
        <end position="238"/>
    </location>
</feature>
<evidence type="ECO:0000313" key="2">
    <source>
        <dbReference type="EnsemblMetazoa" id="AALB007114-PA"/>
    </source>
</evidence>
<feature type="compositionally biased region" description="Low complexity" evidence="1">
    <location>
        <begin position="153"/>
        <end position="166"/>
    </location>
</feature>
<proteinExistence type="predicted"/>
<feature type="region of interest" description="Disordered" evidence="1">
    <location>
        <begin position="60"/>
        <end position="84"/>
    </location>
</feature>
<feature type="region of interest" description="Disordered" evidence="1">
    <location>
        <begin position="1"/>
        <end position="46"/>
    </location>
</feature>
<protein>
    <submittedName>
        <fullName evidence="2">Uncharacterized protein</fullName>
    </submittedName>
</protein>
<dbReference type="Proteomes" id="UP000069272">
    <property type="component" value="Chromosome 3R"/>
</dbReference>
<feature type="compositionally biased region" description="Polar residues" evidence="1">
    <location>
        <begin position="195"/>
        <end position="221"/>
    </location>
</feature>
<reference evidence="2 3" key="1">
    <citation type="journal article" date="2017" name="G3 (Bethesda)">
        <title>The Physical Genome Mapping of Anopheles albimanus Corrected Scaffold Misassemblies and Identified Interarm Rearrangements in Genus Anopheles.</title>
        <authorList>
            <person name="Artemov G.N."/>
            <person name="Peery A.N."/>
            <person name="Jiang X."/>
            <person name="Tu Z."/>
            <person name="Stegniy V.N."/>
            <person name="Sharakhova M.V."/>
            <person name="Sharakhov I.V."/>
        </authorList>
    </citation>
    <scope>NUCLEOTIDE SEQUENCE [LARGE SCALE GENOMIC DNA]</scope>
    <source>
        <strain evidence="2 3">ALBI9_A</strain>
    </source>
</reference>
<dbReference type="VEuPathDB" id="VectorBase:AALB007114"/>
<accession>A0A182FKQ6</accession>
<dbReference type="EnsemblMetazoa" id="AALB007114-RA">
    <property type="protein sequence ID" value="AALB007114-PA"/>
    <property type="gene ID" value="AALB007114"/>
</dbReference>
<name>A0A182FKQ6_ANOAL</name>
<sequence length="285" mass="29068">MRKSANSLSPIAILPNTPPPARFLAQPETPTTPLGDASEASSPSLPGAGVVVVELPAGPLRPTSIRSTSGGSGSGSGSTSGGIAAVPHRFSSLLDPGDITPITSPLPNGSGTGSIYTIFGAATGPPAVGLPETIQAPPPGSIGRRRSSQLLPNSASNGSATSSANAREVGHPREGAGPAGTATSAKSSRSRRSSELSQQNWRTGERSASASVKSHASGNSNSRKRHSTHIEMNGPPGKERPVCLKSSFLRRKCKEYAGEFRGSSVVKIIFSVPSRTMVANIGFTL</sequence>